<evidence type="ECO:0000256" key="2">
    <source>
        <dbReference type="ARBA" id="ARBA00022448"/>
    </source>
</evidence>
<name>A0ABY5SNJ3_9MICO</name>
<gene>
    <name evidence="9" type="ORF">L1F31_11430</name>
</gene>
<dbReference type="Pfam" id="PF07690">
    <property type="entry name" value="MFS_1"/>
    <property type="match status" value="1"/>
</dbReference>
<feature type="transmembrane region" description="Helical" evidence="7">
    <location>
        <begin position="142"/>
        <end position="163"/>
    </location>
</feature>
<dbReference type="EMBL" id="CP093443">
    <property type="protein sequence ID" value="UVI34741.1"/>
    <property type="molecule type" value="Genomic_DNA"/>
</dbReference>
<feature type="transmembrane region" description="Helical" evidence="7">
    <location>
        <begin position="365"/>
        <end position="389"/>
    </location>
</feature>
<dbReference type="SUPFAM" id="SSF103473">
    <property type="entry name" value="MFS general substrate transporter"/>
    <property type="match status" value="1"/>
</dbReference>
<evidence type="ECO:0000313" key="10">
    <source>
        <dbReference type="Proteomes" id="UP001064879"/>
    </source>
</evidence>
<keyword evidence="2" id="KW-0813">Transport</keyword>
<dbReference type="InterPro" id="IPR036259">
    <property type="entry name" value="MFS_trans_sf"/>
</dbReference>
<feature type="transmembrane region" description="Helical" evidence="7">
    <location>
        <begin position="110"/>
        <end position="130"/>
    </location>
</feature>
<evidence type="ECO:0000259" key="8">
    <source>
        <dbReference type="PROSITE" id="PS50850"/>
    </source>
</evidence>
<dbReference type="PANTHER" id="PTHR42718:SF9">
    <property type="entry name" value="MAJOR FACILITATOR SUPERFAMILY MULTIDRUG TRANSPORTER MFSC"/>
    <property type="match status" value="1"/>
</dbReference>
<feature type="transmembrane region" description="Helical" evidence="7">
    <location>
        <begin position="16"/>
        <end position="35"/>
    </location>
</feature>
<feature type="transmembrane region" description="Helical" evidence="7">
    <location>
        <begin position="55"/>
        <end position="73"/>
    </location>
</feature>
<evidence type="ECO:0000313" key="9">
    <source>
        <dbReference type="EMBL" id="UVI34741.1"/>
    </source>
</evidence>
<feature type="transmembrane region" description="Helical" evidence="7">
    <location>
        <begin position="410"/>
        <end position="429"/>
    </location>
</feature>
<keyword evidence="4 7" id="KW-1133">Transmembrane helix</keyword>
<evidence type="ECO:0000256" key="1">
    <source>
        <dbReference type="ARBA" id="ARBA00004651"/>
    </source>
</evidence>
<reference evidence="9" key="1">
    <citation type="submission" date="2022-03" db="EMBL/GenBank/DDBJ databases">
        <title>Brevibacterium spongiae sp. nov., isolated from marine sponge.</title>
        <authorList>
            <person name="Li Z."/>
            <person name="Zhang M."/>
        </authorList>
    </citation>
    <scope>NUCLEOTIDE SEQUENCE</scope>
    <source>
        <strain evidence="9">WHS-Z9</strain>
    </source>
</reference>
<dbReference type="InterPro" id="IPR020846">
    <property type="entry name" value="MFS_dom"/>
</dbReference>
<evidence type="ECO:0000256" key="7">
    <source>
        <dbReference type="SAM" id="Phobius"/>
    </source>
</evidence>
<proteinExistence type="predicted"/>
<feature type="transmembrane region" description="Helical" evidence="7">
    <location>
        <begin position="231"/>
        <end position="250"/>
    </location>
</feature>
<comment type="subcellular location">
    <subcellularLocation>
        <location evidence="1">Cell membrane</location>
        <topology evidence="1">Multi-pass membrane protein</topology>
    </subcellularLocation>
</comment>
<evidence type="ECO:0000256" key="6">
    <source>
        <dbReference type="SAM" id="MobiDB-lite"/>
    </source>
</evidence>
<feature type="transmembrane region" description="Helical" evidence="7">
    <location>
        <begin position="307"/>
        <end position="330"/>
    </location>
</feature>
<feature type="transmembrane region" description="Helical" evidence="7">
    <location>
        <begin position="270"/>
        <end position="295"/>
    </location>
</feature>
<feature type="transmembrane region" description="Helical" evidence="7">
    <location>
        <begin position="206"/>
        <end position="225"/>
    </location>
</feature>
<feature type="compositionally biased region" description="Basic and acidic residues" evidence="6">
    <location>
        <begin position="487"/>
        <end position="498"/>
    </location>
</feature>
<dbReference type="Proteomes" id="UP001064879">
    <property type="component" value="Chromosome"/>
</dbReference>
<sequence length="498" mass="51717">MTTSDSALDTKSSKRLLAVVGFLVFVEFSSGFLQGYYVPLLDRIRDNLGVSDASIAWFITVQTLTAGVCVPILSKLGDIFGHRRMLRIAIITVLIGTVLVALAPSYPLVLLGRILSGPLAVWLPLELAIVHNQIKGETARRAIGMLISALTIGALIGSLAAGLFSSVLSSTAAQLLVPVVIVAISTIFVFTLVPESTVRTSPTIDWLGFILLALFMLALLAGINIVTATPVIGAVLVVAAVVLIVIFVWWELRTRVPALNMRLLTSNRLWPVYVTSFLFGMVLFGTQSITTTFLAGKPELVGYGFGLSAGVISLTTGANMLLAAVGAAIYSFIARATSLKGVLMVGSAVVALAQLLLIFGNASLVTVVVGIAFAGLGSGLLLGGLPAATAESSPADETGIATGVYNSVKTLGGALAGAVFAVVLGIFVIPEAGASSLGGYITIWVICAVATGICPILLSLIRSQDKGETHDQNAHQGENVYAAEAARPGEDTRPTTAL</sequence>
<feature type="domain" description="Major facilitator superfamily (MFS) profile" evidence="8">
    <location>
        <begin position="19"/>
        <end position="466"/>
    </location>
</feature>
<accession>A0ABY5SNJ3</accession>
<keyword evidence="10" id="KW-1185">Reference proteome</keyword>
<dbReference type="InterPro" id="IPR011701">
    <property type="entry name" value="MFS"/>
</dbReference>
<evidence type="ECO:0000256" key="5">
    <source>
        <dbReference type="ARBA" id="ARBA00023136"/>
    </source>
</evidence>
<evidence type="ECO:0000256" key="3">
    <source>
        <dbReference type="ARBA" id="ARBA00022692"/>
    </source>
</evidence>
<feature type="transmembrane region" description="Helical" evidence="7">
    <location>
        <begin position="342"/>
        <end position="359"/>
    </location>
</feature>
<feature type="transmembrane region" description="Helical" evidence="7">
    <location>
        <begin position="175"/>
        <end position="194"/>
    </location>
</feature>
<dbReference type="RefSeq" id="WP_265417422.1">
    <property type="nucleotide sequence ID" value="NZ_CP093443.1"/>
</dbReference>
<dbReference type="PANTHER" id="PTHR42718">
    <property type="entry name" value="MAJOR FACILITATOR SUPERFAMILY MULTIDRUG TRANSPORTER MFSC"/>
    <property type="match status" value="1"/>
</dbReference>
<dbReference type="Gene3D" id="1.20.1250.20">
    <property type="entry name" value="MFS general substrate transporter like domains"/>
    <property type="match status" value="2"/>
</dbReference>
<feature type="transmembrane region" description="Helical" evidence="7">
    <location>
        <begin position="85"/>
        <end position="104"/>
    </location>
</feature>
<keyword evidence="5 7" id="KW-0472">Membrane</keyword>
<dbReference type="PROSITE" id="PS50850">
    <property type="entry name" value="MFS"/>
    <property type="match status" value="1"/>
</dbReference>
<evidence type="ECO:0000256" key="4">
    <source>
        <dbReference type="ARBA" id="ARBA00022989"/>
    </source>
</evidence>
<feature type="transmembrane region" description="Helical" evidence="7">
    <location>
        <begin position="441"/>
        <end position="461"/>
    </location>
</feature>
<feature type="region of interest" description="Disordered" evidence="6">
    <location>
        <begin position="469"/>
        <end position="498"/>
    </location>
</feature>
<keyword evidence="3 7" id="KW-0812">Transmembrane</keyword>
<organism evidence="9 10">
    <name type="scientific">Brevibacterium spongiae</name>
    <dbReference type="NCBI Taxonomy" id="2909672"/>
    <lineage>
        <taxon>Bacteria</taxon>
        <taxon>Bacillati</taxon>
        <taxon>Actinomycetota</taxon>
        <taxon>Actinomycetes</taxon>
        <taxon>Micrococcales</taxon>
        <taxon>Brevibacteriaceae</taxon>
        <taxon>Brevibacterium</taxon>
    </lineage>
</organism>
<protein>
    <submittedName>
        <fullName evidence="9">MFS transporter</fullName>
    </submittedName>
</protein>